<keyword evidence="2" id="KW-1185">Reference proteome</keyword>
<sequence length="60" mass="6504">MLWSLVLSGFRVMLFRNAKVTAPTPQPSGQLAGKKWAFLSFVIAPTVDNQLKLTTAINAG</sequence>
<reference evidence="2" key="1">
    <citation type="journal article" date="2019" name="Int. J. Syst. Evol. Microbiol.">
        <title>The Global Catalogue of Microorganisms (GCM) 10K type strain sequencing project: providing services to taxonomists for standard genome sequencing and annotation.</title>
        <authorList>
            <consortium name="The Broad Institute Genomics Platform"/>
            <consortium name="The Broad Institute Genome Sequencing Center for Infectious Disease"/>
            <person name="Wu L."/>
            <person name="Ma J."/>
        </authorList>
    </citation>
    <scope>NUCLEOTIDE SEQUENCE [LARGE SCALE GENOMIC DNA]</scope>
    <source>
        <strain evidence="2">CCUG 54356</strain>
    </source>
</reference>
<proteinExistence type="predicted"/>
<comment type="caution">
    <text evidence="1">The sequence shown here is derived from an EMBL/GenBank/DDBJ whole genome shotgun (WGS) entry which is preliminary data.</text>
</comment>
<accession>A0ABW3U4X8</accession>
<evidence type="ECO:0000313" key="2">
    <source>
        <dbReference type="Proteomes" id="UP001597264"/>
    </source>
</evidence>
<dbReference type="EMBL" id="JBHTLR010000004">
    <property type="protein sequence ID" value="MFD1215477.1"/>
    <property type="molecule type" value="Genomic_DNA"/>
</dbReference>
<gene>
    <name evidence="1" type="ORF">ACFQ2X_02600</name>
</gene>
<dbReference type="Proteomes" id="UP001597264">
    <property type="component" value="Unassembled WGS sequence"/>
</dbReference>
<dbReference type="RefSeq" id="WP_230437779.1">
    <property type="nucleotide sequence ID" value="NZ_CP087715.1"/>
</dbReference>
<name>A0ABW3U4X8_9GAMM</name>
<organism evidence="1 2">
    <name type="scientific">Microbulbifer celer</name>
    <dbReference type="NCBI Taxonomy" id="435905"/>
    <lineage>
        <taxon>Bacteria</taxon>
        <taxon>Pseudomonadati</taxon>
        <taxon>Pseudomonadota</taxon>
        <taxon>Gammaproteobacteria</taxon>
        <taxon>Cellvibrionales</taxon>
        <taxon>Microbulbiferaceae</taxon>
        <taxon>Microbulbifer</taxon>
    </lineage>
</organism>
<protein>
    <submittedName>
        <fullName evidence="1">Uncharacterized protein</fullName>
    </submittedName>
</protein>
<evidence type="ECO:0000313" key="1">
    <source>
        <dbReference type="EMBL" id="MFD1215477.1"/>
    </source>
</evidence>